<dbReference type="EMBL" id="CP025257">
    <property type="protein sequence ID" value="AUF83540.1"/>
    <property type="molecule type" value="Genomic_DNA"/>
</dbReference>
<accession>A0A2K9BUZ5</accession>
<keyword evidence="1" id="KW-1133">Transmembrane helix</keyword>
<evidence type="ECO:0000313" key="2">
    <source>
        <dbReference type="EMBL" id="AUF83540.1"/>
    </source>
</evidence>
<evidence type="ECO:0000313" key="3">
    <source>
        <dbReference type="Proteomes" id="UP000233419"/>
    </source>
</evidence>
<dbReference type="KEGG" id="msyr:CXP39_01880"/>
<dbReference type="RefSeq" id="WP_027048105.1">
    <property type="nucleotide sequence ID" value="NZ_CP025257.1"/>
</dbReference>
<keyword evidence="1" id="KW-0812">Transmembrane</keyword>
<feature type="transmembrane region" description="Helical" evidence="1">
    <location>
        <begin position="73"/>
        <end position="92"/>
    </location>
</feature>
<protein>
    <submittedName>
        <fullName evidence="2">Uncharacterized protein</fullName>
    </submittedName>
</protein>
<reference evidence="2 3" key="1">
    <citation type="submission" date="2017-12" db="EMBL/GenBank/DDBJ databases">
        <title>Mesoplasma syrphidae YJS, Complete Genome.</title>
        <authorList>
            <person name="Knight T.F."/>
            <person name="Citino T."/>
            <person name="Rubinstein R."/>
            <person name="Neuschaefer Z."/>
        </authorList>
    </citation>
    <scope>NUCLEOTIDE SEQUENCE [LARGE SCALE GENOMIC DNA]</scope>
    <source>
        <strain evidence="2 3">YJS</strain>
    </source>
</reference>
<keyword evidence="1" id="KW-0472">Membrane</keyword>
<keyword evidence="3" id="KW-1185">Reference proteome</keyword>
<name>A0A2K9BUZ5_9MOLU</name>
<proteinExistence type="predicted"/>
<organism evidence="2 3">
    <name type="scientific">Mesoplasma syrphidae</name>
    <dbReference type="NCBI Taxonomy" id="225999"/>
    <lineage>
        <taxon>Bacteria</taxon>
        <taxon>Bacillati</taxon>
        <taxon>Mycoplasmatota</taxon>
        <taxon>Mollicutes</taxon>
        <taxon>Entomoplasmatales</taxon>
        <taxon>Entomoplasmataceae</taxon>
        <taxon>Mesoplasma</taxon>
    </lineage>
</organism>
<dbReference type="Proteomes" id="UP000233419">
    <property type="component" value="Chromosome"/>
</dbReference>
<evidence type="ECO:0000256" key="1">
    <source>
        <dbReference type="SAM" id="Phobius"/>
    </source>
</evidence>
<dbReference type="AlphaFoldDB" id="A0A2K9BUZ5"/>
<feature type="transmembrane region" description="Helical" evidence="1">
    <location>
        <begin position="40"/>
        <end position="67"/>
    </location>
</feature>
<feature type="transmembrane region" description="Helical" evidence="1">
    <location>
        <begin position="6"/>
        <end position="28"/>
    </location>
</feature>
<sequence>MLILQSILGIIFVMGPLYLIFEIDYSAASDKESSNYKETYVWFVTVNLILLLGITFYLIIYIVFLGIKTEDHLLNTIIFSTMMIVLWSIYLANNLKIYKVTKNLVNFKKIL</sequence>
<gene>
    <name evidence="2" type="ORF">CXP39_01880</name>
</gene>